<evidence type="ECO:0000313" key="3">
    <source>
        <dbReference type="Proteomes" id="UP001346149"/>
    </source>
</evidence>
<proteinExistence type="predicted"/>
<feature type="region of interest" description="Disordered" evidence="1">
    <location>
        <begin position="14"/>
        <end position="49"/>
    </location>
</feature>
<comment type="caution">
    <text evidence="2">The sequence shown here is derived from an EMBL/GenBank/DDBJ whole genome shotgun (WGS) entry which is preliminary data.</text>
</comment>
<dbReference type="EMBL" id="JAXQNO010000016">
    <property type="protein sequence ID" value="KAK4782347.1"/>
    <property type="molecule type" value="Genomic_DNA"/>
</dbReference>
<accession>A0AAN7LLE6</accession>
<evidence type="ECO:0000256" key="1">
    <source>
        <dbReference type="SAM" id="MobiDB-lite"/>
    </source>
</evidence>
<protein>
    <submittedName>
        <fullName evidence="2">Uncharacterized protein</fullName>
    </submittedName>
</protein>
<dbReference type="Proteomes" id="UP001346149">
    <property type="component" value="Unassembled WGS sequence"/>
</dbReference>
<keyword evidence="3" id="KW-1185">Reference proteome</keyword>
<dbReference type="AlphaFoldDB" id="A0AAN7LLE6"/>
<name>A0AAN7LLE6_TRANT</name>
<evidence type="ECO:0000313" key="2">
    <source>
        <dbReference type="EMBL" id="KAK4782347.1"/>
    </source>
</evidence>
<sequence>MVVKVIEQKPWYGVSSGSAADTVPSQRNGYPAKHKVQSFPPPKSSQVDSLLSRSVGGMSTSWKNSEEEFLWDSIDSRSTDHDASIAKKNLWTHVSDKLGAQGRKICCTEGNSTCPPS</sequence>
<gene>
    <name evidence="2" type="ORF">SAY86_016449</name>
</gene>
<organism evidence="2 3">
    <name type="scientific">Trapa natans</name>
    <name type="common">Water chestnut</name>
    <dbReference type="NCBI Taxonomy" id="22666"/>
    <lineage>
        <taxon>Eukaryota</taxon>
        <taxon>Viridiplantae</taxon>
        <taxon>Streptophyta</taxon>
        <taxon>Embryophyta</taxon>
        <taxon>Tracheophyta</taxon>
        <taxon>Spermatophyta</taxon>
        <taxon>Magnoliopsida</taxon>
        <taxon>eudicotyledons</taxon>
        <taxon>Gunneridae</taxon>
        <taxon>Pentapetalae</taxon>
        <taxon>rosids</taxon>
        <taxon>malvids</taxon>
        <taxon>Myrtales</taxon>
        <taxon>Lythraceae</taxon>
        <taxon>Trapa</taxon>
    </lineage>
</organism>
<reference evidence="2 3" key="1">
    <citation type="journal article" date="2023" name="Hortic Res">
        <title>Pangenome of water caltrop reveals structural variations and asymmetric subgenome divergence after allopolyploidization.</title>
        <authorList>
            <person name="Zhang X."/>
            <person name="Chen Y."/>
            <person name="Wang L."/>
            <person name="Yuan Y."/>
            <person name="Fang M."/>
            <person name="Shi L."/>
            <person name="Lu R."/>
            <person name="Comes H.P."/>
            <person name="Ma Y."/>
            <person name="Chen Y."/>
            <person name="Huang G."/>
            <person name="Zhou Y."/>
            <person name="Zheng Z."/>
            <person name="Qiu Y."/>
        </authorList>
    </citation>
    <scope>NUCLEOTIDE SEQUENCE [LARGE SCALE GENOMIC DNA]</scope>
    <source>
        <strain evidence="2">F231</strain>
    </source>
</reference>
<feature type="compositionally biased region" description="Polar residues" evidence="1">
    <location>
        <begin position="15"/>
        <end position="28"/>
    </location>
</feature>